<dbReference type="SUPFAM" id="SSF48403">
    <property type="entry name" value="Ankyrin repeat"/>
    <property type="match status" value="1"/>
</dbReference>
<dbReference type="InterPro" id="IPR052089">
    <property type="entry name" value="Ankyrin-BTB/POZ_domain"/>
</dbReference>
<protein>
    <submittedName>
        <fullName evidence="6">Ankyrin repeat and BTB/POZ domain-containing protein 2-like</fullName>
    </submittedName>
</protein>
<proteinExistence type="predicted"/>
<dbReference type="Gene3D" id="1.25.40.20">
    <property type="entry name" value="Ankyrin repeat-containing domain"/>
    <property type="match status" value="1"/>
</dbReference>
<dbReference type="Gene3D" id="3.30.710.10">
    <property type="entry name" value="Potassium Channel Kv1.1, Chain A"/>
    <property type="match status" value="1"/>
</dbReference>
<dbReference type="FunFam" id="1.10.20.10:FF:000057">
    <property type="entry name" value="ankyrin repeat and BTB/POZ domain-containing protein 2"/>
    <property type="match status" value="1"/>
</dbReference>
<dbReference type="Gene3D" id="1.10.20.10">
    <property type="entry name" value="Histone, subunit A"/>
    <property type="match status" value="1"/>
</dbReference>
<dbReference type="Proteomes" id="UP000472260">
    <property type="component" value="Unassembled WGS sequence"/>
</dbReference>
<dbReference type="Pfam" id="PF00023">
    <property type="entry name" value="Ank"/>
    <property type="match status" value="2"/>
</dbReference>
<name>A0A671RFS0_9TELE</name>
<gene>
    <name evidence="6" type="primary">LOC107688574</name>
</gene>
<keyword evidence="2 3" id="KW-0040">ANK repeat</keyword>
<feature type="repeat" description="ANK" evidence="3">
    <location>
        <begin position="514"/>
        <end position="546"/>
    </location>
</feature>
<evidence type="ECO:0000256" key="4">
    <source>
        <dbReference type="SAM" id="MobiDB-lite"/>
    </source>
</evidence>
<reference evidence="6" key="1">
    <citation type="submission" date="2025-08" db="UniProtKB">
        <authorList>
            <consortium name="Ensembl"/>
        </authorList>
    </citation>
    <scope>IDENTIFICATION</scope>
</reference>
<dbReference type="CDD" id="cd22913">
    <property type="entry name" value="HFD_ABTB2-like"/>
    <property type="match status" value="1"/>
</dbReference>
<reference evidence="6" key="2">
    <citation type="submission" date="2025-09" db="UniProtKB">
        <authorList>
            <consortium name="Ensembl"/>
        </authorList>
    </citation>
    <scope>IDENTIFICATION</scope>
</reference>
<keyword evidence="1" id="KW-0677">Repeat</keyword>
<dbReference type="AlphaFoldDB" id="A0A671RFS0"/>
<dbReference type="SMART" id="SM00248">
    <property type="entry name" value="ANK"/>
    <property type="match status" value="3"/>
</dbReference>
<organism evidence="6 7">
    <name type="scientific">Sinocyclocheilus anshuiensis</name>
    <dbReference type="NCBI Taxonomy" id="1608454"/>
    <lineage>
        <taxon>Eukaryota</taxon>
        <taxon>Metazoa</taxon>
        <taxon>Chordata</taxon>
        <taxon>Craniata</taxon>
        <taxon>Vertebrata</taxon>
        <taxon>Euteleostomi</taxon>
        <taxon>Actinopterygii</taxon>
        <taxon>Neopterygii</taxon>
        <taxon>Teleostei</taxon>
        <taxon>Ostariophysi</taxon>
        <taxon>Cypriniformes</taxon>
        <taxon>Cyprinidae</taxon>
        <taxon>Cyprininae</taxon>
        <taxon>Sinocyclocheilus</taxon>
    </lineage>
</organism>
<evidence type="ECO:0000256" key="2">
    <source>
        <dbReference type="ARBA" id="ARBA00023043"/>
    </source>
</evidence>
<evidence type="ECO:0000256" key="1">
    <source>
        <dbReference type="ARBA" id="ARBA00022737"/>
    </source>
</evidence>
<dbReference type="Pfam" id="PF26281">
    <property type="entry name" value="Histone_ABTB"/>
    <property type="match status" value="1"/>
</dbReference>
<accession>A0A671RFS0</accession>
<evidence type="ECO:0000256" key="3">
    <source>
        <dbReference type="PROSITE-ProRule" id="PRU00023"/>
    </source>
</evidence>
<feature type="repeat" description="ANK" evidence="3">
    <location>
        <begin position="565"/>
        <end position="597"/>
    </location>
</feature>
<dbReference type="SUPFAM" id="SSF54695">
    <property type="entry name" value="POZ domain"/>
    <property type="match status" value="1"/>
</dbReference>
<dbReference type="InterPro" id="IPR011333">
    <property type="entry name" value="SKP1/BTB/POZ_sf"/>
</dbReference>
<dbReference type="PANTHER" id="PTHR46071">
    <property type="entry name" value="ANKYRIN REPEAT AND BTB/POZ DOMAIN-CONTAINING"/>
    <property type="match status" value="1"/>
</dbReference>
<dbReference type="InterPro" id="IPR002110">
    <property type="entry name" value="Ankyrin_rpt"/>
</dbReference>
<keyword evidence="7" id="KW-1185">Reference proteome</keyword>
<dbReference type="PANTHER" id="PTHR46071:SF3">
    <property type="entry name" value="ANKYRIN REPEAT AND BTB_POZ DOMAIN-CONTAINING PROTEIN 2"/>
    <property type="match status" value="1"/>
</dbReference>
<dbReference type="PROSITE" id="PS50297">
    <property type="entry name" value="ANK_REP_REGION"/>
    <property type="match status" value="2"/>
</dbReference>
<dbReference type="PROSITE" id="PS50088">
    <property type="entry name" value="ANK_REPEAT"/>
    <property type="match status" value="2"/>
</dbReference>
<evidence type="ECO:0000313" key="7">
    <source>
        <dbReference type="Proteomes" id="UP000472260"/>
    </source>
</evidence>
<feature type="region of interest" description="Disordered" evidence="4">
    <location>
        <begin position="653"/>
        <end position="672"/>
    </location>
</feature>
<evidence type="ECO:0000313" key="6">
    <source>
        <dbReference type="Ensembl" id="ENSSANP00000082133.1"/>
    </source>
</evidence>
<evidence type="ECO:0000259" key="5">
    <source>
        <dbReference type="Pfam" id="PF26281"/>
    </source>
</evidence>
<dbReference type="Ensembl" id="ENSSANT00000087284.1">
    <property type="protein sequence ID" value="ENSSANP00000082133.1"/>
    <property type="gene ID" value="ENSSANG00000040735.1"/>
</dbReference>
<dbReference type="GO" id="GO:0046982">
    <property type="term" value="F:protein heterodimerization activity"/>
    <property type="evidence" value="ECO:0007669"/>
    <property type="project" value="InterPro"/>
</dbReference>
<sequence length="915" mass="101412">FRAAGKSPLSNMKTLEDLTLDSGYGAGDSCKSLSLSSSKSNSQAFMNTPHRGNWWYYSGSMNSRNNSWDTVNTVLPEDPEDIFSKFPRLPELEEFPWMEEDVGRVVRKGAVKGASLSAEAVRRLAALMRRALIRISREAQRLSVMHCRCTRFEVQSAIRLVLSWALADHCVSATVKAISMYNMSAGELLRKGKSARCGLVFSVGRFFRWMVDTRIAVRIHEYAAICLTACMEALVEEVGVRVLMAEKEGATPGCVLTAEALEGVVNNDAELWGVLQHYEHLICGKNANGVLSLPAHFSPYTEGRQTGLESREDAYAELELRTLEQALLATCVGSISELSDLVSRAMHHMQRLSSVCHGLSPARHARQQPVSWSPDALHTLYYFLRCPQMESMENPNLDPPRMALSKERPFLLLPPLMEWMRVAIVHAEHRRSLLVDSDDVRQTARLLLPGLDCEPRLLKPECCFSSFRRLDAKAATDKFQLDLGFRMLNCGRTDLIGQAIELLGPDGVNSMDDQGMTPLMYACSAGDEALVQMLIDAGANLDVALLLDAGANVEGAAVHNGQESNVETPLQLASSAGNYEMVSLLLVRGADPLLRSRDSNTLTSSLYEDMNCFSHAAAHGHRNVLRKLLSQPQKVREDVLSLEEILAEGVEAETRASGRNGHSLPPPSSPNLSLVSEDSLPKLCKARMKALQEASFYSAEHGYLDVTMELRSLGVPWNLHVWLESLRSAQQRSRAGVMLSLLRDFTSIKEEDYCEELVCIGLPLMFNILKNSKNEAIIHQLGVIFSHCYGPAPLPPIQEKKAALSAQLDPHFLNNPEMSDVTFLVEGKPFYSHGVLLLTMMMSYLYCGGTESLKMGVPELLELLTAASLFQLGALQRHCEIICAQNIDLDNAVNIYHTAKVKICNYVVYTTIKKY</sequence>
<dbReference type="InterPro" id="IPR009072">
    <property type="entry name" value="Histone-fold"/>
</dbReference>
<dbReference type="SUPFAM" id="SSF47113">
    <property type="entry name" value="Histone-fold"/>
    <property type="match status" value="2"/>
</dbReference>
<dbReference type="InterPro" id="IPR036770">
    <property type="entry name" value="Ankyrin_rpt-contain_sf"/>
</dbReference>
<dbReference type="InterPro" id="IPR059008">
    <property type="entry name" value="ABTB2/3_histone"/>
</dbReference>
<feature type="domain" description="ABTB2/3 histone-like" evidence="5">
    <location>
        <begin position="96"/>
        <end position="229"/>
    </location>
</feature>